<comment type="caution">
    <text evidence="1">The sequence shown here is derived from an EMBL/GenBank/DDBJ whole genome shotgun (WGS) entry which is preliminary data.</text>
</comment>
<dbReference type="PANTHER" id="PTHR34822">
    <property type="entry name" value="GRPB DOMAIN PROTEIN (AFU_ORTHOLOGUE AFUA_1G01530)"/>
    <property type="match status" value="1"/>
</dbReference>
<keyword evidence="2" id="KW-1185">Reference proteome</keyword>
<dbReference type="PANTHER" id="PTHR34822:SF1">
    <property type="entry name" value="GRPB FAMILY PROTEIN"/>
    <property type="match status" value="1"/>
</dbReference>
<dbReference type="Proteomes" id="UP000659496">
    <property type="component" value="Unassembled WGS sequence"/>
</dbReference>
<evidence type="ECO:0000313" key="1">
    <source>
        <dbReference type="EMBL" id="MBD7909493.1"/>
    </source>
</evidence>
<dbReference type="SUPFAM" id="SSF81301">
    <property type="entry name" value="Nucleotidyltransferase"/>
    <property type="match status" value="1"/>
</dbReference>
<dbReference type="InterPro" id="IPR043519">
    <property type="entry name" value="NT_sf"/>
</dbReference>
<dbReference type="Pfam" id="PF04229">
    <property type="entry name" value="GrpB"/>
    <property type="match status" value="1"/>
</dbReference>
<gene>
    <name evidence="1" type="ORF">H9659_14235</name>
</gene>
<name>A0ABR8PMU8_9BACL</name>
<organism evidence="1 2">
    <name type="scientific">Sporosarcina gallistercoris</name>
    <dbReference type="NCBI Taxonomy" id="2762245"/>
    <lineage>
        <taxon>Bacteria</taxon>
        <taxon>Bacillati</taxon>
        <taxon>Bacillota</taxon>
        <taxon>Bacilli</taxon>
        <taxon>Bacillales</taxon>
        <taxon>Caryophanaceae</taxon>
        <taxon>Sporosarcina</taxon>
    </lineage>
</organism>
<evidence type="ECO:0000313" key="2">
    <source>
        <dbReference type="Proteomes" id="UP000659496"/>
    </source>
</evidence>
<dbReference type="EMBL" id="JACSQY010000013">
    <property type="protein sequence ID" value="MBD7909493.1"/>
    <property type="molecule type" value="Genomic_DNA"/>
</dbReference>
<dbReference type="InterPro" id="IPR007344">
    <property type="entry name" value="GrpB/CoaE"/>
</dbReference>
<dbReference type="Gene3D" id="3.30.460.10">
    <property type="entry name" value="Beta Polymerase, domain 2"/>
    <property type="match status" value="1"/>
</dbReference>
<accession>A0ABR8PMU8</accession>
<dbReference type="RefSeq" id="WP_191691743.1">
    <property type="nucleotide sequence ID" value="NZ_JACSQY010000013.1"/>
</dbReference>
<proteinExistence type="predicted"/>
<sequence>MILGLVQGEIQLVEPQVGWQEEFQKTRQTIHDASGLGFDRIEHIGSTSIHGIKVKPMIDIALGVDDIHQVSVELLKSLKSIQFYRLQVVLENEVVLAKFLDNGKLDTKTHIIHLVEYEGQKWDDFLSFRDQLNASESLAKEYEVLKMSYLLKGTGDMNDYTKYKEEFVRRIAERR</sequence>
<protein>
    <submittedName>
        <fullName evidence="1">GrpB family protein</fullName>
    </submittedName>
</protein>
<reference evidence="1 2" key="1">
    <citation type="submission" date="2020-08" db="EMBL/GenBank/DDBJ databases">
        <title>A Genomic Blueprint of the Chicken Gut Microbiome.</title>
        <authorList>
            <person name="Gilroy R."/>
            <person name="Ravi A."/>
            <person name="Getino M."/>
            <person name="Pursley I."/>
            <person name="Horton D.L."/>
            <person name="Alikhan N.-F."/>
            <person name="Baker D."/>
            <person name="Gharbi K."/>
            <person name="Hall N."/>
            <person name="Watson M."/>
            <person name="Adriaenssens E.M."/>
            <person name="Foster-Nyarko E."/>
            <person name="Jarju S."/>
            <person name="Secka A."/>
            <person name="Antonio M."/>
            <person name="Oren A."/>
            <person name="Chaudhuri R."/>
            <person name="La Ragione R.M."/>
            <person name="Hildebrand F."/>
            <person name="Pallen M.J."/>
        </authorList>
    </citation>
    <scope>NUCLEOTIDE SEQUENCE [LARGE SCALE GENOMIC DNA]</scope>
    <source>
        <strain evidence="1 2">Sa3CUA8</strain>
    </source>
</reference>